<reference evidence="1 2" key="1">
    <citation type="submission" date="2022-04" db="EMBL/GenBank/DDBJ databases">
        <title>Chromosome-level reference genomes for two strains of Caenorhabditis briggsae: an improved platform for comparative genomics.</title>
        <authorList>
            <person name="Stevens L."/>
            <person name="Andersen E."/>
        </authorList>
    </citation>
    <scope>NUCLEOTIDE SEQUENCE [LARGE SCALE GENOMIC DNA]</scope>
    <source>
        <strain evidence="1">VX34</strain>
        <tissue evidence="1">Whole-organism</tissue>
    </source>
</reference>
<name>A0AAE9EMP6_CAEBR</name>
<dbReference type="InterPro" id="IPR032072">
    <property type="entry name" value="DUF4807"/>
</dbReference>
<dbReference type="AlphaFoldDB" id="A0AAE9EMP6"/>
<dbReference type="EMBL" id="CP092622">
    <property type="protein sequence ID" value="UMM24544.1"/>
    <property type="molecule type" value="Genomic_DNA"/>
</dbReference>
<sequence length="210" mass="24432">MHQPVILQNTSSLRKPWFTGTQSVIFEFTNLDDFHGVLNLLETRKHILYSEIRSFYNISDKNEVHIEILVKNPPQNIDFGWERRMKHLFRYMLDLEKLMWNLSTLGGAYSAMGDFDTDYAKTAMKITTHQISLAKKYGDPVILARCYLYTALAEAQLGNLIQAVHIVRAVRHWSKQNPNTEIVQRCCEGVYQKLRAIHIFGTADTSYKYK</sequence>
<evidence type="ECO:0000313" key="2">
    <source>
        <dbReference type="Proteomes" id="UP000829354"/>
    </source>
</evidence>
<keyword evidence="2" id="KW-1185">Reference proteome</keyword>
<dbReference type="PANTHER" id="PTHR36693:SF1">
    <property type="entry name" value="GH02722P"/>
    <property type="match status" value="1"/>
</dbReference>
<dbReference type="Proteomes" id="UP000829354">
    <property type="component" value="Chromosome III"/>
</dbReference>
<dbReference type="PANTHER" id="PTHR36693">
    <property type="entry name" value="GH02722P"/>
    <property type="match status" value="1"/>
</dbReference>
<evidence type="ECO:0000313" key="1">
    <source>
        <dbReference type="EMBL" id="UMM24544.1"/>
    </source>
</evidence>
<gene>
    <name evidence="1" type="ORF">L5515_004730</name>
</gene>
<accession>A0AAE9EMP6</accession>
<dbReference type="Pfam" id="PF16065">
    <property type="entry name" value="DUF4807"/>
    <property type="match status" value="1"/>
</dbReference>
<protein>
    <submittedName>
        <fullName evidence="1">Uncharacterized protein</fullName>
    </submittedName>
</protein>
<proteinExistence type="predicted"/>
<organism evidence="1 2">
    <name type="scientific">Caenorhabditis briggsae</name>
    <dbReference type="NCBI Taxonomy" id="6238"/>
    <lineage>
        <taxon>Eukaryota</taxon>
        <taxon>Metazoa</taxon>
        <taxon>Ecdysozoa</taxon>
        <taxon>Nematoda</taxon>
        <taxon>Chromadorea</taxon>
        <taxon>Rhabditida</taxon>
        <taxon>Rhabditina</taxon>
        <taxon>Rhabditomorpha</taxon>
        <taxon>Rhabditoidea</taxon>
        <taxon>Rhabditidae</taxon>
        <taxon>Peloderinae</taxon>
        <taxon>Caenorhabditis</taxon>
    </lineage>
</organism>